<gene>
    <name evidence="1" type="ORF">TTHERM_00398050</name>
</gene>
<reference evidence="2" key="1">
    <citation type="journal article" date="2006" name="PLoS Biol.">
        <title>Macronuclear genome sequence of the ciliate Tetrahymena thermophila, a model eukaryote.</title>
        <authorList>
            <person name="Eisen J.A."/>
            <person name="Coyne R.S."/>
            <person name="Wu M."/>
            <person name="Wu D."/>
            <person name="Thiagarajan M."/>
            <person name="Wortman J.R."/>
            <person name="Badger J.H."/>
            <person name="Ren Q."/>
            <person name="Amedeo P."/>
            <person name="Jones K.M."/>
            <person name="Tallon L.J."/>
            <person name="Delcher A.L."/>
            <person name="Salzberg S.L."/>
            <person name="Silva J.C."/>
            <person name="Haas B.J."/>
            <person name="Majoros W.H."/>
            <person name="Farzad M."/>
            <person name="Carlton J.M."/>
            <person name="Smith R.K. Jr."/>
            <person name="Garg J."/>
            <person name="Pearlman R.E."/>
            <person name="Karrer K.M."/>
            <person name="Sun L."/>
            <person name="Manning G."/>
            <person name="Elde N.C."/>
            <person name="Turkewitz A.P."/>
            <person name="Asai D.J."/>
            <person name="Wilkes D.E."/>
            <person name="Wang Y."/>
            <person name="Cai H."/>
            <person name="Collins K."/>
            <person name="Stewart B.A."/>
            <person name="Lee S.R."/>
            <person name="Wilamowska K."/>
            <person name="Weinberg Z."/>
            <person name="Ruzzo W.L."/>
            <person name="Wloga D."/>
            <person name="Gaertig J."/>
            <person name="Frankel J."/>
            <person name="Tsao C.-C."/>
            <person name="Gorovsky M.A."/>
            <person name="Keeling P.J."/>
            <person name="Waller R.F."/>
            <person name="Patron N.J."/>
            <person name="Cherry J.M."/>
            <person name="Stover N.A."/>
            <person name="Krieger C.J."/>
            <person name="del Toro C."/>
            <person name="Ryder H.F."/>
            <person name="Williamson S.C."/>
            <person name="Barbeau R.A."/>
            <person name="Hamilton E.P."/>
            <person name="Orias E."/>
        </authorList>
    </citation>
    <scope>NUCLEOTIDE SEQUENCE [LARGE SCALE GENOMIC DNA]</scope>
    <source>
        <strain evidence="2">SB210</strain>
    </source>
</reference>
<dbReference type="EMBL" id="GG662719">
    <property type="protein sequence ID" value="EAR93735.1"/>
    <property type="molecule type" value="Genomic_DNA"/>
</dbReference>
<dbReference type="HOGENOM" id="CLU_399308_0_0_1"/>
<evidence type="ECO:0000313" key="2">
    <source>
        <dbReference type="Proteomes" id="UP000009168"/>
    </source>
</evidence>
<keyword evidence="2" id="KW-1185">Reference proteome</keyword>
<dbReference type="KEGG" id="tet:TTHERM_00398050"/>
<dbReference type="OrthoDB" id="10041966at2759"/>
<dbReference type="Proteomes" id="UP000009168">
    <property type="component" value="Unassembled WGS sequence"/>
</dbReference>
<dbReference type="SUPFAM" id="SSF52540">
    <property type="entry name" value="P-loop containing nucleoside triphosphate hydrolases"/>
    <property type="match status" value="1"/>
</dbReference>
<dbReference type="PANTHER" id="PTHR10285">
    <property type="entry name" value="URIDINE KINASE"/>
    <property type="match status" value="1"/>
</dbReference>
<dbReference type="InParanoid" id="I7LUG6"/>
<evidence type="ECO:0000313" key="1">
    <source>
        <dbReference type="EMBL" id="EAR93735.1"/>
    </source>
</evidence>
<sequence length="690" mass="81329">MIGNINSINHNKKKKLHQQTHLLHHKFLNGEGDYGLSQTHKYFPLGSKQGVINYMKEEYNTHILDIEDEYISKLIEKDQGNDYFISMDGNQREKISNERKDTGYIPLRYFYEMMKPFEAKVSQLLQQLFTHSALNNEEFQVIINNLQIHPAAQKQQKDNFIFSSKFYKRQIRIFDALKQMLIECEKFYASYNDDAQNQAKGINYLESRNKILGLLDDTIPYINTIFYGMLKGVKKSQSKNNKNLISLRQQDIFQEEFAKSMNNISNISESINLFLRMWMGIVNTDLSQYITMSNGVYLDMALMKANIQEFIEIRSVAANDFYIVSSLNDPESQLFCKISKSCLLPIQTINSNNNNQNYDEQLIAQQMQNQDQQNNYQNQSIFDYLYSYQNYQGNPYETSSEQESQKQLMHQMIKNFMQDENMEIETSSLSSEKLFESIRESFIQLYNLDENSEMFYFDENYVQVNTIMEFEKTRLIKIVINKNQHNQKYLQNTDLNTNLMNFNPQDFFQQQRPFIIGISGSTRSGKGTLCSHLQILYGAKYICQDSYFNYPLIQSTLQGNAECKEAILWDQLQADIQQVISQNEYKVLILDGFQLYNHPNVLNMCDVRIFLDIPDEQIYIRRMLTKPVKESYFWKYIMQEYSNYRSNCLKDNAIMVLQSDQDQFTLFFLTLQLIQMKLNIQINSSSTVIQ</sequence>
<dbReference type="InterPro" id="IPR027417">
    <property type="entry name" value="P-loop_NTPase"/>
</dbReference>
<dbReference type="AlphaFoldDB" id="I7LUG6"/>
<organism evidence="1 2">
    <name type="scientific">Tetrahymena thermophila (strain SB210)</name>
    <dbReference type="NCBI Taxonomy" id="312017"/>
    <lineage>
        <taxon>Eukaryota</taxon>
        <taxon>Sar</taxon>
        <taxon>Alveolata</taxon>
        <taxon>Ciliophora</taxon>
        <taxon>Intramacronucleata</taxon>
        <taxon>Oligohymenophorea</taxon>
        <taxon>Hymenostomatida</taxon>
        <taxon>Tetrahymenina</taxon>
        <taxon>Tetrahymenidae</taxon>
        <taxon>Tetrahymena</taxon>
    </lineage>
</organism>
<dbReference type="RefSeq" id="XP_001013980.1">
    <property type="nucleotide sequence ID" value="XM_001013980.3"/>
</dbReference>
<name>I7LUG6_TETTS</name>
<accession>I7LUG6</accession>
<proteinExistence type="predicted"/>
<dbReference type="Gene3D" id="3.40.50.300">
    <property type="entry name" value="P-loop containing nucleotide triphosphate hydrolases"/>
    <property type="match status" value="1"/>
</dbReference>
<dbReference type="GeneID" id="7825400"/>
<dbReference type="STRING" id="312017.I7LUG6"/>
<protein>
    <submittedName>
        <fullName evidence="1">AAA domain protein</fullName>
    </submittedName>
</protein>